<sequence length="51" mass="5811">MENVNLFIKTENKNNRSSIIVFAIGEYPTSHKESKIEMVLLVSTNSAKRNN</sequence>
<name>A0A9N9A146_9GLOM</name>
<keyword evidence="2" id="KW-1185">Reference proteome</keyword>
<accession>A0A9N9A146</accession>
<proteinExistence type="predicted"/>
<dbReference type="AlphaFoldDB" id="A0A9N9A146"/>
<organism evidence="1 2">
    <name type="scientific">Dentiscutata erythropus</name>
    <dbReference type="NCBI Taxonomy" id="1348616"/>
    <lineage>
        <taxon>Eukaryota</taxon>
        <taxon>Fungi</taxon>
        <taxon>Fungi incertae sedis</taxon>
        <taxon>Mucoromycota</taxon>
        <taxon>Glomeromycotina</taxon>
        <taxon>Glomeromycetes</taxon>
        <taxon>Diversisporales</taxon>
        <taxon>Gigasporaceae</taxon>
        <taxon>Dentiscutata</taxon>
    </lineage>
</organism>
<gene>
    <name evidence="1" type="ORF">DERYTH_LOCUS3539</name>
</gene>
<comment type="caution">
    <text evidence="1">The sequence shown here is derived from an EMBL/GenBank/DDBJ whole genome shotgun (WGS) entry which is preliminary data.</text>
</comment>
<dbReference type="EMBL" id="CAJVPY010001262">
    <property type="protein sequence ID" value="CAG8514212.1"/>
    <property type="molecule type" value="Genomic_DNA"/>
</dbReference>
<evidence type="ECO:0000313" key="2">
    <source>
        <dbReference type="Proteomes" id="UP000789405"/>
    </source>
</evidence>
<protein>
    <submittedName>
        <fullName evidence="1">14833_t:CDS:1</fullName>
    </submittedName>
</protein>
<reference evidence="1" key="1">
    <citation type="submission" date="2021-06" db="EMBL/GenBank/DDBJ databases">
        <authorList>
            <person name="Kallberg Y."/>
            <person name="Tangrot J."/>
            <person name="Rosling A."/>
        </authorList>
    </citation>
    <scope>NUCLEOTIDE SEQUENCE</scope>
    <source>
        <strain evidence="1">MA453B</strain>
    </source>
</reference>
<evidence type="ECO:0000313" key="1">
    <source>
        <dbReference type="EMBL" id="CAG8514212.1"/>
    </source>
</evidence>
<dbReference type="Proteomes" id="UP000789405">
    <property type="component" value="Unassembled WGS sequence"/>
</dbReference>